<dbReference type="Gene3D" id="3.40.50.12230">
    <property type="match status" value="1"/>
</dbReference>
<dbReference type="CDD" id="cd08704">
    <property type="entry name" value="Met_tRNA_FMT_C"/>
    <property type="match status" value="1"/>
</dbReference>
<dbReference type="SUPFAM" id="SSF53328">
    <property type="entry name" value="Formyltransferase"/>
    <property type="match status" value="1"/>
</dbReference>
<evidence type="ECO:0000259" key="5">
    <source>
        <dbReference type="Pfam" id="PF00551"/>
    </source>
</evidence>
<evidence type="ECO:0000256" key="4">
    <source>
        <dbReference type="ARBA" id="ARBA00022917"/>
    </source>
</evidence>
<reference evidence="7" key="1">
    <citation type="submission" date="2018-06" db="EMBL/GenBank/DDBJ databases">
        <authorList>
            <person name="Zhirakovskaya E."/>
        </authorList>
    </citation>
    <scope>NUCLEOTIDE SEQUENCE</scope>
</reference>
<dbReference type="HAMAP" id="MF_00182">
    <property type="entry name" value="Formyl_trans"/>
    <property type="match status" value="1"/>
</dbReference>
<keyword evidence="4" id="KW-0648">Protein biosynthesis</keyword>
<dbReference type="InterPro" id="IPR044135">
    <property type="entry name" value="Met-tRNA-FMT_C"/>
</dbReference>
<dbReference type="GO" id="GO:0004479">
    <property type="term" value="F:methionyl-tRNA formyltransferase activity"/>
    <property type="evidence" value="ECO:0007669"/>
    <property type="project" value="UniProtKB-EC"/>
</dbReference>
<organism evidence="7">
    <name type="scientific">hydrothermal vent metagenome</name>
    <dbReference type="NCBI Taxonomy" id="652676"/>
    <lineage>
        <taxon>unclassified sequences</taxon>
        <taxon>metagenomes</taxon>
        <taxon>ecological metagenomes</taxon>
    </lineage>
</organism>
<dbReference type="GO" id="GO:0005829">
    <property type="term" value="C:cytosol"/>
    <property type="evidence" value="ECO:0007669"/>
    <property type="project" value="TreeGrafter"/>
</dbReference>
<dbReference type="EC" id="2.1.2.9" evidence="2"/>
<evidence type="ECO:0000256" key="3">
    <source>
        <dbReference type="ARBA" id="ARBA00022679"/>
    </source>
</evidence>
<dbReference type="Pfam" id="PF02911">
    <property type="entry name" value="Formyl_trans_C"/>
    <property type="match status" value="1"/>
</dbReference>
<accession>A0A3B0VCB4</accession>
<evidence type="ECO:0000259" key="6">
    <source>
        <dbReference type="Pfam" id="PF02911"/>
    </source>
</evidence>
<keyword evidence="3 7" id="KW-0808">Transferase</keyword>
<dbReference type="AlphaFoldDB" id="A0A3B0VCB4"/>
<dbReference type="InterPro" id="IPR036477">
    <property type="entry name" value="Formyl_transf_N_sf"/>
</dbReference>
<dbReference type="InterPro" id="IPR041711">
    <property type="entry name" value="Met-tRNA-FMT_N"/>
</dbReference>
<feature type="domain" description="Formyl transferase N-terminal" evidence="5">
    <location>
        <begin position="1"/>
        <end position="178"/>
    </location>
</feature>
<evidence type="ECO:0000256" key="1">
    <source>
        <dbReference type="ARBA" id="ARBA00010699"/>
    </source>
</evidence>
<dbReference type="InterPro" id="IPR011034">
    <property type="entry name" value="Formyl_transferase-like_C_sf"/>
</dbReference>
<dbReference type="SUPFAM" id="SSF50486">
    <property type="entry name" value="FMT C-terminal domain-like"/>
    <property type="match status" value="1"/>
</dbReference>
<dbReference type="InterPro" id="IPR002376">
    <property type="entry name" value="Formyl_transf_N"/>
</dbReference>
<evidence type="ECO:0000256" key="2">
    <source>
        <dbReference type="ARBA" id="ARBA00012261"/>
    </source>
</evidence>
<feature type="domain" description="Formyl transferase C-terminal" evidence="6">
    <location>
        <begin position="204"/>
        <end position="300"/>
    </location>
</feature>
<dbReference type="CDD" id="cd08646">
    <property type="entry name" value="FMT_core_Met-tRNA-FMT_N"/>
    <property type="match status" value="1"/>
</dbReference>
<name>A0A3B0VCB4_9ZZZZ</name>
<dbReference type="InterPro" id="IPR005793">
    <property type="entry name" value="Formyl_trans_C"/>
</dbReference>
<dbReference type="PANTHER" id="PTHR11138">
    <property type="entry name" value="METHIONYL-TRNA FORMYLTRANSFERASE"/>
    <property type="match status" value="1"/>
</dbReference>
<sequence>MRIVFCGTPEFAVEPLKQLINNQYNVVAVYTQPDRGVGRGRKIQYSAVKQYAQEQNIAVIQPKSLKTTDALTELKALKPDLLVVVAYGLILPQAALNIATISCWNIHASLLPRWRGAAPIARALLAGDKTTGVGIMQMQAGLDTGPVYIQHECTLANDETAQKLHDKLTIMGASALLECINLLEKDLLPEPMIQDINQVTYAHKLEKSEANISWDETAQQIDRKIRAFNPWPGVVASIAGDNYKLWQAQVVSIPSNVKDGEIVKADKNTLIIQCNNSQLQIDSIQKPGKNRMNIQQFMQAKTSWYK</sequence>
<protein>
    <recommendedName>
        <fullName evidence="2">methionyl-tRNA formyltransferase</fullName>
        <ecNumber evidence="2">2.1.2.9</ecNumber>
    </recommendedName>
</protein>
<dbReference type="NCBIfam" id="TIGR00460">
    <property type="entry name" value="fmt"/>
    <property type="match status" value="1"/>
</dbReference>
<dbReference type="EMBL" id="UOEW01000298">
    <property type="protein sequence ID" value="VAW41195.1"/>
    <property type="molecule type" value="Genomic_DNA"/>
</dbReference>
<dbReference type="Pfam" id="PF00551">
    <property type="entry name" value="Formyl_trans_N"/>
    <property type="match status" value="1"/>
</dbReference>
<dbReference type="FunFam" id="3.40.50.12230:FF:000001">
    <property type="entry name" value="Methionyl-tRNA formyltransferase"/>
    <property type="match status" value="1"/>
</dbReference>
<comment type="similarity">
    <text evidence="1">Belongs to the Fmt family.</text>
</comment>
<gene>
    <name evidence="7" type="ORF">MNBD_GAMMA01-607</name>
</gene>
<proteinExistence type="inferred from homology"/>
<dbReference type="PANTHER" id="PTHR11138:SF5">
    <property type="entry name" value="METHIONYL-TRNA FORMYLTRANSFERASE, MITOCHONDRIAL"/>
    <property type="match status" value="1"/>
</dbReference>
<dbReference type="InterPro" id="IPR005794">
    <property type="entry name" value="Fmt"/>
</dbReference>
<evidence type="ECO:0000313" key="7">
    <source>
        <dbReference type="EMBL" id="VAW41195.1"/>
    </source>
</evidence>